<feature type="signal peptide" evidence="2">
    <location>
        <begin position="1"/>
        <end position="31"/>
    </location>
</feature>
<accession>A0A5D2I2P1</accession>
<name>A0A5D2I2P1_GOSTO</name>
<dbReference type="AlphaFoldDB" id="A0A5D2I2P1"/>
<evidence type="ECO:0000313" key="3">
    <source>
        <dbReference type="EMBL" id="TYH36814.1"/>
    </source>
</evidence>
<protein>
    <submittedName>
        <fullName evidence="3">Uncharacterized protein</fullName>
    </submittedName>
</protein>
<sequence>MHLKLAPNSIPCAVRHVFAIFCLFSWLRSMADVMRLEEAKGVNGYKVPGDVGASGAGGRADGYECGGGSKNKVKVKS</sequence>
<feature type="chain" id="PRO_5022801514" evidence="2">
    <location>
        <begin position="32"/>
        <end position="77"/>
    </location>
</feature>
<dbReference type="EMBL" id="CM017635">
    <property type="protein sequence ID" value="TYH36814.1"/>
    <property type="molecule type" value="Genomic_DNA"/>
</dbReference>
<keyword evidence="4" id="KW-1185">Reference proteome</keyword>
<evidence type="ECO:0000256" key="1">
    <source>
        <dbReference type="SAM" id="MobiDB-lite"/>
    </source>
</evidence>
<evidence type="ECO:0000313" key="4">
    <source>
        <dbReference type="Proteomes" id="UP000322667"/>
    </source>
</evidence>
<organism evidence="3 4">
    <name type="scientific">Gossypium tomentosum</name>
    <name type="common">Hawaiian cotton</name>
    <name type="synonym">Gossypium sandvicense</name>
    <dbReference type="NCBI Taxonomy" id="34277"/>
    <lineage>
        <taxon>Eukaryota</taxon>
        <taxon>Viridiplantae</taxon>
        <taxon>Streptophyta</taxon>
        <taxon>Embryophyta</taxon>
        <taxon>Tracheophyta</taxon>
        <taxon>Spermatophyta</taxon>
        <taxon>Magnoliopsida</taxon>
        <taxon>eudicotyledons</taxon>
        <taxon>Gunneridae</taxon>
        <taxon>Pentapetalae</taxon>
        <taxon>rosids</taxon>
        <taxon>malvids</taxon>
        <taxon>Malvales</taxon>
        <taxon>Malvaceae</taxon>
        <taxon>Malvoideae</taxon>
        <taxon>Gossypium</taxon>
    </lineage>
</organism>
<evidence type="ECO:0000256" key="2">
    <source>
        <dbReference type="SAM" id="SignalP"/>
    </source>
</evidence>
<gene>
    <name evidence="3" type="ORF">ES332_D13G291600v1</name>
</gene>
<feature type="compositionally biased region" description="Gly residues" evidence="1">
    <location>
        <begin position="53"/>
        <end position="69"/>
    </location>
</feature>
<keyword evidence="2" id="KW-0732">Signal</keyword>
<proteinExistence type="predicted"/>
<dbReference type="Proteomes" id="UP000322667">
    <property type="component" value="Chromosome D13"/>
</dbReference>
<reference evidence="3 4" key="1">
    <citation type="submission" date="2019-07" db="EMBL/GenBank/DDBJ databases">
        <title>WGS assembly of Gossypium tomentosum.</title>
        <authorList>
            <person name="Chen Z.J."/>
            <person name="Sreedasyam A."/>
            <person name="Ando A."/>
            <person name="Song Q."/>
            <person name="De L."/>
            <person name="Hulse-Kemp A."/>
            <person name="Ding M."/>
            <person name="Ye W."/>
            <person name="Kirkbride R."/>
            <person name="Jenkins J."/>
            <person name="Plott C."/>
            <person name="Lovell J."/>
            <person name="Lin Y.-M."/>
            <person name="Vaughn R."/>
            <person name="Liu B."/>
            <person name="Li W."/>
            <person name="Simpson S."/>
            <person name="Scheffler B."/>
            <person name="Saski C."/>
            <person name="Grover C."/>
            <person name="Hu G."/>
            <person name="Conover J."/>
            <person name="Carlson J."/>
            <person name="Shu S."/>
            <person name="Boston L."/>
            <person name="Williams M."/>
            <person name="Peterson D."/>
            <person name="Mcgee K."/>
            <person name="Jones D."/>
            <person name="Wendel J."/>
            <person name="Stelly D."/>
            <person name="Grimwood J."/>
            <person name="Schmutz J."/>
        </authorList>
    </citation>
    <scope>NUCLEOTIDE SEQUENCE [LARGE SCALE GENOMIC DNA]</scope>
    <source>
        <strain evidence="3">7179.01</strain>
    </source>
</reference>
<feature type="region of interest" description="Disordered" evidence="1">
    <location>
        <begin position="53"/>
        <end position="77"/>
    </location>
</feature>